<protein>
    <submittedName>
        <fullName evidence="1">Uncharacterized protein</fullName>
    </submittedName>
</protein>
<dbReference type="EMBL" id="CP002273">
    <property type="protein sequence ID" value="ADO36041.1"/>
    <property type="molecule type" value="Genomic_DNA"/>
</dbReference>
<reference evidence="1 2" key="2">
    <citation type="journal article" date="2011" name="J. Bacteriol.">
        <title>Complete genome sequence of a carbon monoxide-utilizing acetogen, Eubacterium limosum KIST612.</title>
        <authorList>
            <person name="Roh H."/>
            <person name="Ko H.J."/>
            <person name="Kim D."/>
            <person name="Choi D.G."/>
            <person name="Park S."/>
            <person name="Kim S."/>
            <person name="Chang I.S."/>
            <person name="Choi I.G."/>
        </authorList>
    </citation>
    <scope>NUCLEOTIDE SEQUENCE [LARGE SCALE GENOMIC DNA]</scope>
    <source>
        <strain evidence="1 2">KIST612</strain>
    </source>
</reference>
<accession>E3GJT0</accession>
<dbReference type="Proteomes" id="UP000006873">
    <property type="component" value="Chromosome"/>
</dbReference>
<dbReference type="KEGG" id="elm:ELI_1053"/>
<keyword evidence="2" id="KW-1185">Reference proteome</keyword>
<proteinExistence type="predicted"/>
<dbReference type="HOGENOM" id="CLU_3251670_0_0_9"/>
<evidence type="ECO:0000313" key="2">
    <source>
        <dbReference type="Proteomes" id="UP000006873"/>
    </source>
</evidence>
<organism evidence="1 2">
    <name type="scientific">Eubacterium callanderi</name>
    <dbReference type="NCBI Taxonomy" id="53442"/>
    <lineage>
        <taxon>Bacteria</taxon>
        <taxon>Bacillati</taxon>
        <taxon>Bacillota</taxon>
        <taxon>Clostridia</taxon>
        <taxon>Eubacteriales</taxon>
        <taxon>Eubacteriaceae</taxon>
        <taxon>Eubacterium</taxon>
    </lineage>
</organism>
<sequence>MIPKKRVYVDCGQGQGKEICKMMNILHLSGYKKNVFQNEEEV</sequence>
<gene>
    <name evidence="1" type="ordered locus">ELI_1053</name>
</gene>
<name>E3GJT0_9FIRM</name>
<dbReference type="AlphaFoldDB" id="E3GJT0"/>
<evidence type="ECO:0000313" key="1">
    <source>
        <dbReference type="EMBL" id="ADO36041.1"/>
    </source>
</evidence>
<reference key="1">
    <citation type="submission" date="2010-09" db="EMBL/GenBank/DDBJ databases">
        <authorList>
            <person name="Roh H."/>
            <person name="Ko H.-J."/>
            <person name="Kim D."/>
            <person name="Choi D.G."/>
            <person name="Park S."/>
            <person name="Kim S."/>
            <person name="Kim K.H."/>
            <person name="Chang I.S."/>
            <person name="Choi I.-G."/>
        </authorList>
    </citation>
    <scope>NUCLEOTIDE SEQUENCE</scope>
    <source>
        <strain>KIST612</strain>
    </source>
</reference>